<feature type="transmembrane region" description="Helical" evidence="6">
    <location>
        <begin position="67"/>
        <end position="87"/>
    </location>
</feature>
<feature type="transmembrane region" description="Helical" evidence="6">
    <location>
        <begin position="282"/>
        <end position="306"/>
    </location>
</feature>
<dbReference type="InterPro" id="IPR011701">
    <property type="entry name" value="MFS"/>
</dbReference>
<feature type="transmembrane region" description="Helical" evidence="6">
    <location>
        <begin position="339"/>
        <end position="361"/>
    </location>
</feature>
<feature type="transmembrane region" description="Helical" evidence="6">
    <location>
        <begin position="250"/>
        <end position="270"/>
    </location>
</feature>
<feature type="transmembrane region" description="Helical" evidence="6">
    <location>
        <begin position="193"/>
        <end position="211"/>
    </location>
</feature>
<keyword evidence="2 6" id="KW-0812">Transmembrane</keyword>
<name>A0A7X5UQM1_9PSEU</name>
<dbReference type="Proteomes" id="UP000545493">
    <property type="component" value="Unassembled WGS sequence"/>
</dbReference>
<accession>A0A7X5UQM1</accession>
<feature type="transmembrane region" description="Helical" evidence="6">
    <location>
        <begin position="122"/>
        <end position="143"/>
    </location>
</feature>
<dbReference type="RefSeq" id="WP_167170998.1">
    <property type="nucleotide sequence ID" value="NZ_JAAOYM010000001.1"/>
</dbReference>
<keyword evidence="9" id="KW-1185">Reference proteome</keyword>
<evidence type="ECO:0000313" key="8">
    <source>
        <dbReference type="EMBL" id="NIJ12361.1"/>
    </source>
</evidence>
<evidence type="ECO:0000256" key="4">
    <source>
        <dbReference type="ARBA" id="ARBA00023136"/>
    </source>
</evidence>
<dbReference type="PANTHER" id="PTHR23534">
    <property type="entry name" value="MFS PERMEASE"/>
    <property type="match status" value="1"/>
</dbReference>
<protein>
    <submittedName>
        <fullName evidence="8">MFS family permease</fullName>
    </submittedName>
</protein>
<keyword evidence="3 6" id="KW-1133">Transmembrane helix</keyword>
<feature type="transmembrane region" description="Helical" evidence="6">
    <location>
        <begin position="155"/>
        <end position="173"/>
    </location>
</feature>
<feature type="domain" description="Major facilitator superfamily (MFS) profile" evidence="7">
    <location>
        <begin position="29"/>
        <end position="429"/>
    </location>
</feature>
<dbReference type="InterPro" id="IPR020846">
    <property type="entry name" value="MFS_dom"/>
</dbReference>
<evidence type="ECO:0000256" key="2">
    <source>
        <dbReference type="ARBA" id="ARBA00022692"/>
    </source>
</evidence>
<gene>
    <name evidence="8" type="ORF">FHU38_002705</name>
</gene>
<dbReference type="GO" id="GO:0005886">
    <property type="term" value="C:plasma membrane"/>
    <property type="evidence" value="ECO:0007669"/>
    <property type="project" value="UniProtKB-SubCell"/>
</dbReference>
<comment type="caution">
    <text evidence="8">The sequence shown here is derived from an EMBL/GenBank/DDBJ whole genome shotgun (WGS) entry which is preliminary data.</text>
</comment>
<evidence type="ECO:0000256" key="1">
    <source>
        <dbReference type="ARBA" id="ARBA00004651"/>
    </source>
</evidence>
<feature type="region of interest" description="Disordered" evidence="5">
    <location>
        <begin position="1"/>
        <end position="25"/>
    </location>
</feature>
<sequence>MSEVGTRLPTPDSEEPDQEPDTASVQRRTVAVLSVAQVLGGLGVGIGVAVGGLIAADVAGTEGVAGLAQTFGVLGAAVAAVPLAALTRLRGRRAGLVSGMLLGALGAAVVVAASSIGSLPLLLGGLLLFGSATAAGLQARYGATDLARPGHTARALSIVVWATTVGSVLGPNLADPAGKVGASLGLPPLTGPFLVTFAAFTCSAAVLFLLLRPDPLRLAGLRQVDTATGTRQAGAGFTASLRAIAGRPKALVGLLAIASSHAAMVSVMVMTPVHMHHVDVSLSVIGMVISVHILGMYGLSPLTGYLADRFGRVPVIVAGAVVMATAAIVSGAARADDAVLLGIGLFLLGLGWSFGLVAGSALLSESVPAETRTGAQGASDLVMNGAAAVGGSLAGVVVAVASYGWLAAAAAVLMIVMAVLAPVRAARSGPGADLSRPG</sequence>
<dbReference type="SUPFAM" id="SSF103473">
    <property type="entry name" value="MFS general substrate transporter"/>
    <property type="match status" value="1"/>
</dbReference>
<feature type="transmembrane region" description="Helical" evidence="6">
    <location>
        <begin position="30"/>
        <end position="55"/>
    </location>
</feature>
<dbReference type="AlphaFoldDB" id="A0A7X5UQM1"/>
<dbReference type="InterPro" id="IPR036259">
    <property type="entry name" value="MFS_trans_sf"/>
</dbReference>
<reference evidence="8 9" key="1">
    <citation type="submission" date="2020-03" db="EMBL/GenBank/DDBJ databases">
        <title>Sequencing the genomes of 1000 actinobacteria strains.</title>
        <authorList>
            <person name="Klenk H.-P."/>
        </authorList>
    </citation>
    <scope>NUCLEOTIDE SEQUENCE [LARGE SCALE GENOMIC DNA]</scope>
    <source>
        <strain evidence="8 9">DSM 45685</strain>
    </source>
</reference>
<keyword evidence="4 6" id="KW-0472">Membrane</keyword>
<comment type="subcellular location">
    <subcellularLocation>
        <location evidence="1">Cell membrane</location>
        <topology evidence="1">Multi-pass membrane protein</topology>
    </subcellularLocation>
</comment>
<dbReference type="PROSITE" id="PS50850">
    <property type="entry name" value="MFS"/>
    <property type="match status" value="1"/>
</dbReference>
<organism evidence="8 9">
    <name type="scientific">Saccharomonospora amisosensis</name>
    <dbReference type="NCBI Taxonomy" id="1128677"/>
    <lineage>
        <taxon>Bacteria</taxon>
        <taxon>Bacillati</taxon>
        <taxon>Actinomycetota</taxon>
        <taxon>Actinomycetes</taxon>
        <taxon>Pseudonocardiales</taxon>
        <taxon>Pseudonocardiaceae</taxon>
        <taxon>Saccharomonospora</taxon>
    </lineage>
</organism>
<feature type="transmembrane region" description="Helical" evidence="6">
    <location>
        <begin position="406"/>
        <end position="426"/>
    </location>
</feature>
<evidence type="ECO:0000256" key="5">
    <source>
        <dbReference type="SAM" id="MobiDB-lite"/>
    </source>
</evidence>
<feature type="transmembrane region" description="Helical" evidence="6">
    <location>
        <begin position="381"/>
        <end position="400"/>
    </location>
</feature>
<dbReference type="Gene3D" id="1.20.1250.20">
    <property type="entry name" value="MFS general substrate transporter like domains"/>
    <property type="match status" value="2"/>
</dbReference>
<evidence type="ECO:0000256" key="6">
    <source>
        <dbReference type="SAM" id="Phobius"/>
    </source>
</evidence>
<dbReference type="PANTHER" id="PTHR23534:SF1">
    <property type="entry name" value="MAJOR FACILITATOR SUPERFAMILY PROTEIN"/>
    <property type="match status" value="1"/>
</dbReference>
<evidence type="ECO:0000259" key="7">
    <source>
        <dbReference type="PROSITE" id="PS50850"/>
    </source>
</evidence>
<evidence type="ECO:0000313" key="9">
    <source>
        <dbReference type="Proteomes" id="UP000545493"/>
    </source>
</evidence>
<dbReference type="EMBL" id="JAAOYM010000001">
    <property type="protein sequence ID" value="NIJ12361.1"/>
    <property type="molecule type" value="Genomic_DNA"/>
</dbReference>
<dbReference type="GO" id="GO:0022857">
    <property type="term" value="F:transmembrane transporter activity"/>
    <property type="evidence" value="ECO:0007669"/>
    <property type="project" value="InterPro"/>
</dbReference>
<feature type="transmembrane region" description="Helical" evidence="6">
    <location>
        <begin position="94"/>
        <end position="116"/>
    </location>
</feature>
<dbReference type="Pfam" id="PF07690">
    <property type="entry name" value="MFS_1"/>
    <property type="match status" value="1"/>
</dbReference>
<feature type="transmembrane region" description="Helical" evidence="6">
    <location>
        <begin position="313"/>
        <end position="333"/>
    </location>
</feature>
<evidence type="ECO:0000256" key="3">
    <source>
        <dbReference type="ARBA" id="ARBA00022989"/>
    </source>
</evidence>
<proteinExistence type="predicted"/>